<dbReference type="SUPFAM" id="SSF48371">
    <property type="entry name" value="ARM repeat"/>
    <property type="match status" value="1"/>
</dbReference>
<dbReference type="InterPro" id="IPR024585">
    <property type="entry name" value="mTOR_dom"/>
</dbReference>
<dbReference type="Gene3D" id="1.25.10.10">
    <property type="entry name" value="Leucine-rich Repeat Variant"/>
    <property type="match status" value="1"/>
</dbReference>
<name>A0A7R9JR13_TIMGE</name>
<dbReference type="InterPro" id="IPR011989">
    <property type="entry name" value="ARM-like"/>
</dbReference>
<dbReference type="EMBL" id="OE839576">
    <property type="protein sequence ID" value="CAD7587731.1"/>
    <property type="molecule type" value="Genomic_DNA"/>
</dbReference>
<organism evidence="2">
    <name type="scientific">Timema genevievae</name>
    <name type="common">Walking stick</name>
    <dbReference type="NCBI Taxonomy" id="629358"/>
    <lineage>
        <taxon>Eukaryota</taxon>
        <taxon>Metazoa</taxon>
        <taxon>Ecdysozoa</taxon>
        <taxon>Arthropoda</taxon>
        <taxon>Hexapoda</taxon>
        <taxon>Insecta</taxon>
        <taxon>Pterygota</taxon>
        <taxon>Neoptera</taxon>
        <taxon>Polyneoptera</taxon>
        <taxon>Phasmatodea</taxon>
        <taxon>Timematodea</taxon>
        <taxon>Timematoidea</taxon>
        <taxon>Timematidae</taxon>
        <taxon>Timema</taxon>
    </lineage>
</organism>
<feature type="domain" description="Serine/threonine-protein kinase mTOR" evidence="1">
    <location>
        <begin position="55"/>
        <end position="82"/>
    </location>
</feature>
<reference evidence="2" key="1">
    <citation type="submission" date="2020-11" db="EMBL/GenBank/DDBJ databases">
        <authorList>
            <person name="Tran Van P."/>
        </authorList>
    </citation>
    <scope>NUCLEOTIDE SEQUENCE</scope>
</reference>
<proteinExistence type="predicted"/>
<accession>A0A7R9JR13</accession>
<gene>
    <name evidence="2" type="ORF">TGEB3V08_LOCUS1895</name>
</gene>
<dbReference type="AlphaFoldDB" id="A0A7R9JR13"/>
<evidence type="ECO:0000259" key="1">
    <source>
        <dbReference type="Pfam" id="PF11865"/>
    </source>
</evidence>
<evidence type="ECO:0000313" key="2">
    <source>
        <dbReference type="EMBL" id="CAD7587731.1"/>
    </source>
</evidence>
<sequence>MDLNPYLQVNGSEMQQWMAELLSILLEMLSDASSPEKRGVALWTLGQLVGSTGHVVKPYTQYPQLLDTLINFLKTEQQPIIRFVWIQSSTVQYTISLTNRRKPTILYLTTVAQNDGHQPQCRHDISYCSLPSLSKSLFAFEGDYSLSGQEKIRGVVLQ</sequence>
<dbReference type="InterPro" id="IPR016024">
    <property type="entry name" value="ARM-type_fold"/>
</dbReference>
<protein>
    <recommendedName>
        <fullName evidence="1">Serine/threonine-protein kinase mTOR domain-containing protein</fullName>
    </recommendedName>
</protein>
<dbReference type="Pfam" id="PF11865">
    <property type="entry name" value="mTOR_dom"/>
    <property type="match status" value="1"/>
</dbReference>